<gene>
    <name evidence="1" type="ORF">EgrG_000314000</name>
</gene>
<evidence type="ECO:0000313" key="3">
    <source>
        <dbReference type="WBParaSite" id="EgrG_000314000"/>
    </source>
</evidence>
<evidence type="ECO:0000313" key="1">
    <source>
        <dbReference type="EMBL" id="CDS24857.1"/>
    </source>
</evidence>
<protein>
    <submittedName>
        <fullName evidence="1 3">Uncharacterized protein</fullName>
    </submittedName>
</protein>
<evidence type="ECO:0000313" key="2">
    <source>
        <dbReference type="Proteomes" id="UP000492820"/>
    </source>
</evidence>
<name>A0A068WYG2_ECHGR</name>
<sequence>ICAHTTNEIRISRSHRLTDPPLIDDRVRLVPQSQTGRRFCHFYLSIFVAV</sequence>
<reference evidence="1 2" key="1">
    <citation type="journal article" date="2013" name="Nature">
        <title>The genomes of four tapeworm species reveal adaptations to parasitism.</title>
        <authorList>
            <person name="Tsai I.J."/>
            <person name="Zarowiecki M."/>
            <person name="Holroyd N."/>
            <person name="Garciarrubio A."/>
            <person name="Sanchez-Flores A."/>
            <person name="Brooks K.L."/>
            <person name="Tracey A."/>
            <person name="Bobes R.J."/>
            <person name="Fragoso G."/>
            <person name="Sciutto E."/>
            <person name="Aslett M."/>
            <person name="Beasley H."/>
            <person name="Bennett H.M."/>
            <person name="Cai J."/>
            <person name="Camicia F."/>
            <person name="Clark R."/>
            <person name="Cucher M."/>
            <person name="De Silva N."/>
            <person name="Day T.A."/>
            <person name="Deplazes P."/>
            <person name="Estrada K."/>
            <person name="Fernandez C."/>
            <person name="Holland P.W."/>
            <person name="Hou J."/>
            <person name="Hu S."/>
            <person name="Huckvale T."/>
            <person name="Hung S.S."/>
            <person name="Kamenetzky L."/>
            <person name="Keane J.A."/>
            <person name="Kiss F."/>
            <person name="Koziol U."/>
            <person name="Lambert O."/>
            <person name="Liu K."/>
            <person name="Luo X."/>
            <person name="Luo Y."/>
            <person name="Macchiaroli N."/>
            <person name="Nichol S."/>
            <person name="Paps J."/>
            <person name="Parkinson J."/>
            <person name="Pouchkina-Stantcheva N."/>
            <person name="Riddiford N."/>
            <person name="Rosenzvit M."/>
            <person name="Salinas G."/>
            <person name="Wasmuth J.D."/>
            <person name="Zamanian M."/>
            <person name="Zheng Y."/>
            <person name="Cai X."/>
            <person name="Soberon X."/>
            <person name="Olson P.D."/>
            <person name="Laclette J.P."/>
            <person name="Brehm K."/>
            <person name="Berriman M."/>
            <person name="Garciarrubio A."/>
            <person name="Bobes R.J."/>
            <person name="Fragoso G."/>
            <person name="Sanchez-Flores A."/>
            <person name="Estrada K."/>
            <person name="Cevallos M.A."/>
            <person name="Morett E."/>
            <person name="Gonzalez V."/>
            <person name="Portillo T."/>
            <person name="Ochoa-Leyva A."/>
            <person name="Jose M.V."/>
            <person name="Sciutto E."/>
            <person name="Landa A."/>
            <person name="Jimenez L."/>
            <person name="Valdes V."/>
            <person name="Carrero J.C."/>
            <person name="Larralde C."/>
            <person name="Morales-Montor J."/>
            <person name="Limon-Lason J."/>
            <person name="Soberon X."/>
            <person name="Laclette J.P."/>
        </authorList>
    </citation>
    <scope>NUCLEOTIDE SEQUENCE [LARGE SCALE GENOMIC DNA]</scope>
</reference>
<accession>A0A068WYG2</accession>
<feature type="non-terminal residue" evidence="1">
    <location>
        <position position="1"/>
    </location>
</feature>
<proteinExistence type="predicted"/>
<reference evidence="3" key="3">
    <citation type="submission" date="2020-10" db="UniProtKB">
        <authorList>
            <consortium name="WormBaseParasite"/>
        </authorList>
    </citation>
    <scope>IDENTIFICATION</scope>
</reference>
<dbReference type="AlphaFoldDB" id="A0A068WYG2"/>
<dbReference type="WBParaSite" id="EgrG_000314000">
    <property type="protein sequence ID" value="EgrG_000314000"/>
    <property type="gene ID" value="EgrG_000314000"/>
</dbReference>
<organism evidence="1">
    <name type="scientific">Echinococcus granulosus</name>
    <name type="common">Hydatid tapeworm</name>
    <dbReference type="NCBI Taxonomy" id="6210"/>
    <lineage>
        <taxon>Eukaryota</taxon>
        <taxon>Metazoa</taxon>
        <taxon>Spiralia</taxon>
        <taxon>Lophotrochozoa</taxon>
        <taxon>Platyhelminthes</taxon>
        <taxon>Cestoda</taxon>
        <taxon>Eucestoda</taxon>
        <taxon>Cyclophyllidea</taxon>
        <taxon>Taeniidae</taxon>
        <taxon>Echinococcus</taxon>
        <taxon>Echinococcus granulosus group</taxon>
    </lineage>
</organism>
<dbReference type="EMBL" id="LK028627">
    <property type="protein sequence ID" value="CDS24857.1"/>
    <property type="molecule type" value="Genomic_DNA"/>
</dbReference>
<reference evidence="1" key="2">
    <citation type="submission" date="2014-06" db="EMBL/GenBank/DDBJ databases">
        <authorList>
            <person name="Aslett M."/>
        </authorList>
    </citation>
    <scope>NUCLEOTIDE SEQUENCE</scope>
</reference>
<dbReference type="Proteomes" id="UP000492820">
    <property type="component" value="Unassembled WGS sequence"/>
</dbReference>